<accession>A0A9P4G8I9</accession>
<evidence type="ECO:0000313" key="2">
    <source>
        <dbReference type="Proteomes" id="UP000800039"/>
    </source>
</evidence>
<reference evidence="1" key="1">
    <citation type="submission" date="2020-01" db="EMBL/GenBank/DDBJ databases">
        <authorList>
            <consortium name="DOE Joint Genome Institute"/>
            <person name="Haridas S."/>
            <person name="Albert R."/>
            <person name="Binder M."/>
            <person name="Bloem J."/>
            <person name="Labutti K."/>
            <person name="Salamov A."/>
            <person name="Andreopoulos B."/>
            <person name="Baker S.E."/>
            <person name="Barry K."/>
            <person name="Bills G."/>
            <person name="Bluhm B.H."/>
            <person name="Cannon C."/>
            <person name="Castanera R."/>
            <person name="Culley D.E."/>
            <person name="Daum C."/>
            <person name="Ezra D."/>
            <person name="Gonzalez J.B."/>
            <person name="Henrissat B."/>
            <person name="Kuo A."/>
            <person name="Liang C."/>
            <person name="Lipzen A."/>
            <person name="Lutzoni F."/>
            <person name="Magnuson J."/>
            <person name="Mondo S."/>
            <person name="Nolan M."/>
            <person name="Ohm R."/>
            <person name="Pangilinan J."/>
            <person name="Park H.-J."/>
            <person name="Ramirez L."/>
            <person name="Alfaro M."/>
            <person name="Sun H."/>
            <person name="Tritt A."/>
            <person name="Yoshinaga Y."/>
            <person name="Zwiers L.-H."/>
            <person name="Turgeon B.G."/>
            <person name="Goodwin S.B."/>
            <person name="Spatafora J.W."/>
            <person name="Crous P.W."/>
            <person name="Grigoriev I.V."/>
        </authorList>
    </citation>
    <scope>NUCLEOTIDE SEQUENCE</scope>
    <source>
        <strain evidence="1">CBS 394.84</strain>
    </source>
</reference>
<dbReference type="GeneID" id="63844371"/>
<dbReference type="RefSeq" id="XP_040783248.1">
    <property type="nucleotide sequence ID" value="XM_040927119.1"/>
</dbReference>
<gene>
    <name evidence="1" type="ORF">K460DRAFT_190917</name>
</gene>
<comment type="caution">
    <text evidence="1">The sequence shown here is derived from an EMBL/GenBank/DDBJ whole genome shotgun (WGS) entry which is preliminary data.</text>
</comment>
<evidence type="ECO:0008006" key="3">
    <source>
        <dbReference type="Google" id="ProtNLM"/>
    </source>
</evidence>
<proteinExistence type="predicted"/>
<organism evidence="1 2">
    <name type="scientific">Cucurbitaria berberidis CBS 394.84</name>
    <dbReference type="NCBI Taxonomy" id="1168544"/>
    <lineage>
        <taxon>Eukaryota</taxon>
        <taxon>Fungi</taxon>
        <taxon>Dikarya</taxon>
        <taxon>Ascomycota</taxon>
        <taxon>Pezizomycotina</taxon>
        <taxon>Dothideomycetes</taxon>
        <taxon>Pleosporomycetidae</taxon>
        <taxon>Pleosporales</taxon>
        <taxon>Pleosporineae</taxon>
        <taxon>Cucurbitariaceae</taxon>
        <taxon>Cucurbitaria</taxon>
    </lineage>
</organism>
<dbReference type="OrthoDB" id="5372859at2759"/>
<evidence type="ECO:0000313" key="1">
    <source>
        <dbReference type="EMBL" id="KAF1840685.1"/>
    </source>
</evidence>
<sequence length="326" mass="36724">MASPGPLPHHQFLVSPRFPSELLLKIIQHLPFGSGKIIAILRSTHPRFRDLLGIYERSITRSFIGKELRHAPTDFPCDGGIGLNWLAQCVKRYDVIDDVMGALSSDKNCFAVERHNATLVYTGLILLYRLRRFEDHNAKLTYIKSLQRDPLTAIYLAIHHAILSARYHGSGWIHQSVYGRFMDANQISLRNELEFCFAEATLNIGAQFLSDMLLDHSTSDAETTLLNCYHDHGTHDWDWPCWGDGVGEFEPPRTQGPHKEPGANGRSLFTTLLERLAELMGCPLEEVESKIEQNTDKKDHSLAYLDLMGKARLLGGLDLTFVDGDG</sequence>
<keyword evidence="2" id="KW-1185">Reference proteome</keyword>
<protein>
    <recommendedName>
        <fullName evidence="3">F-box domain-containing protein</fullName>
    </recommendedName>
</protein>
<dbReference type="AlphaFoldDB" id="A0A9P4G8I9"/>
<dbReference type="Proteomes" id="UP000800039">
    <property type="component" value="Unassembled WGS sequence"/>
</dbReference>
<name>A0A9P4G8I9_9PLEO</name>
<dbReference type="EMBL" id="ML976619">
    <property type="protein sequence ID" value="KAF1840685.1"/>
    <property type="molecule type" value="Genomic_DNA"/>
</dbReference>